<evidence type="ECO:0000313" key="4">
    <source>
        <dbReference type="EMBL" id="SDL75232.1"/>
    </source>
</evidence>
<name>A0A1G9MLS3_9CORY</name>
<dbReference type="Proteomes" id="UP000199350">
    <property type="component" value="Chromosome I"/>
</dbReference>
<dbReference type="RefSeq" id="WP_092148688.1">
    <property type="nucleotide sequence ID" value="NZ_LT629700.1"/>
</dbReference>
<dbReference type="GO" id="GO:0006465">
    <property type="term" value="P:signal peptide processing"/>
    <property type="evidence" value="ECO:0007669"/>
    <property type="project" value="TreeGrafter"/>
</dbReference>
<feature type="domain" description="Prepilin type IV endopeptidase peptidase" evidence="3">
    <location>
        <begin position="7"/>
        <end position="100"/>
    </location>
</feature>
<evidence type="ECO:0000256" key="2">
    <source>
        <dbReference type="SAM" id="Phobius"/>
    </source>
</evidence>
<dbReference type="GO" id="GO:0004190">
    <property type="term" value="F:aspartic-type endopeptidase activity"/>
    <property type="evidence" value="ECO:0007669"/>
    <property type="project" value="InterPro"/>
</dbReference>
<dbReference type="Pfam" id="PF01478">
    <property type="entry name" value="Peptidase_A24"/>
    <property type="match status" value="1"/>
</dbReference>
<dbReference type="STRING" id="38302.SAMN04488535_0660"/>
<dbReference type="AlphaFoldDB" id="A0A1G9MLS3"/>
<dbReference type="PANTHER" id="PTHR30487">
    <property type="entry name" value="TYPE 4 PREPILIN-LIKE PROTEINS LEADER PEPTIDE-PROCESSING ENZYME"/>
    <property type="match status" value="1"/>
</dbReference>
<keyword evidence="2" id="KW-0812">Transmembrane</keyword>
<keyword evidence="2" id="KW-1133">Transmembrane helix</keyword>
<sequence>MLIGGLVAGAWSLALVRYDLSRQRLPDVLTVPAALVAAAACLVWPAGLMGWVWPVAYLLGGRGVGGGDIKLAASLGVWCAVAGGLAAVLVAIVLASVFTLAAAAALRKRALAHGPSMLAAAWIVALYGLWGAGL</sequence>
<accession>A0A1G9MLS3</accession>
<protein>
    <submittedName>
        <fullName evidence="4">Type 4 prepilin peptidase 1 Aspartic peptidase. MEROPS family A24A</fullName>
    </submittedName>
</protein>
<dbReference type="Gene3D" id="1.20.120.1220">
    <property type="match status" value="1"/>
</dbReference>
<feature type="transmembrane region" description="Helical" evidence="2">
    <location>
        <begin position="71"/>
        <end position="104"/>
    </location>
</feature>
<feature type="transmembrane region" description="Helical" evidence="2">
    <location>
        <begin position="33"/>
        <end position="59"/>
    </location>
</feature>
<keyword evidence="5" id="KW-1185">Reference proteome</keyword>
<dbReference type="EMBL" id="LT629700">
    <property type="protein sequence ID" value="SDL75232.1"/>
    <property type="molecule type" value="Genomic_DNA"/>
</dbReference>
<evidence type="ECO:0000259" key="3">
    <source>
        <dbReference type="Pfam" id="PF01478"/>
    </source>
</evidence>
<feature type="transmembrane region" description="Helical" evidence="2">
    <location>
        <begin position="110"/>
        <end position="130"/>
    </location>
</feature>
<dbReference type="InterPro" id="IPR000045">
    <property type="entry name" value="Prepilin_IV_endopep_pep"/>
</dbReference>
<dbReference type="InterPro" id="IPR050882">
    <property type="entry name" value="Prepilin_peptidase/N-MTase"/>
</dbReference>
<gene>
    <name evidence="4" type="ORF">SAMN04488535_0660</name>
</gene>
<dbReference type="GO" id="GO:0005886">
    <property type="term" value="C:plasma membrane"/>
    <property type="evidence" value="ECO:0007669"/>
    <property type="project" value="TreeGrafter"/>
</dbReference>
<comment type="similarity">
    <text evidence="1">Belongs to the peptidase A24 family.</text>
</comment>
<dbReference type="PANTHER" id="PTHR30487:SF0">
    <property type="entry name" value="PREPILIN LEADER PEPTIDASE_N-METHYLTRANSFERASE-RELATED"/>
    <property type="match status" value="1"/>
</dbReference>
<evidence type="ECO:0000313" key="5">
    <source>
        <dbReference type="Proteomes" id="UP000199350"/>
    </source>
</evidence>
<reference evidence="5" key="1">
    <citation type="submission" date="2016-10" db="EMBL/GenBank/DDBJ databases">
        <authorList>
            <person name="Varghese N."/>
            <person name="Submissions S."/>
        </authorList>
    </citation>
    <scope>NUCLEOTIDE SEQUENCE [LARGE SCALE GENOMIC DNA]</scope>
    <source>
        <strain evidence="5">DSM 20632</strain>
    </source>
</reference>
<evidence type="ECO:0000256" key="1">
    <source>
        <dbReference type="ARBA" id="ARBA00005801"/>
    </source>
</evidence>
<organism evidence="4 5">
    <name type="scientific">Corynebacterium mycetoides</name>
    <dbReference type="NCBI Taxonomy" id="38302"/>
    <lineage>
        <taxon>Bacteria</taxon>
        <taxon>Bacillati</taxon>
        <taxon>Actinomycetota</taxon>
        <taxon>Actinomycetes</taxon>
        <taxon>Mycobacteriales</taxon>
        <taxon>Corynebacteriaceae</taxon>
        <taxon>Corynebacterium</taxon>
    </lineage>
</organism>
<proteinExistence type="inferred from homology"/>
<keyword evidence="2" id="KW-0472">Membrane</keyword>